<sequence length="300" mass="31738">MANKKKAGSHKSRLKQQSLANSQLLNECIVLALAAPSQSPTVHATVPSNSNSNPCPPVPSTSHGFLPQIPVDPSLDYAGGSKFFTSSVFEAPSVPVASPIGAQSVSVASPACTFLDLVAFPVRTLSTPVAPAEENVPLAATVSETPNPFEPPPNAWRNLFALNRNINSFPKLLITLFLLKLELKVQRQTCLLTVDLILCRLKPGLFRQNGVVVPTSGAWVVVRNKNVKRKPPPSRTASESPSCLAQENPHLVHKECQPTPPLPAARNTSATILAGHRTDKGKSVVSGASGHCPPSPTGCP</sequence>
<gene>
    <name evidence="2" type="ORF">H0E87_031580</name>
</gene>
<accession>A0A8T2WC13</accession>
<keyword evidence="3" id="KW-1185">Reference proteome</keyword>
<dbReference type="AlphaFoldDB" id="A0A8T2WC13"/>
<evidence type="ECO:0000256" key="1">
    <source>
        <dbReference type="SAM" id="MobiDB-lite"/>
    </source>
</evidence>
<evidence type="ECO:0000313" key="2">
    <source>
        <dbReference type="EMBL" id="KAH8479545.1"/>
    </source>
</evidence>
<proteinExistence type="predicted"/>
<feature type="region of interest" description="Disordered" evidence="1">
    <location>
        <begin position="256"/>
        <end position="300"/>
    </location>
</feature>
<organism evidence="2 3">
    <name type="scientific">Populus deltoides</name>
    <name type="common">Eastern poplar</name>
    <name type="synonym">Eastern cottonwood</name>
    <dbReference type="NCBI Taxonomy" id="3696"/>
    <lineage>
        <taxon>Eukaryota</taxon>
        <taxon>Viridiplantae</taxon>
        <taxon>Streptophyta</taxon>
        <taxon>Embryophyta</taxon>
        <taxon>Tracheophyta</taxon>
        <taxon>Spermatophyta</taxon>
        <taxon>Magnoliopsida</taxon>
        <taxon>eudicotyledons</taxon>
        <taxon>Gunneridae</taxon>
        <taxon>Pentapetalae</taxon>
        <taxon>rosids</taxon>
        <taxon>fabids</taxon>
        <taxon>Malpighiales</taxon>
        <taxon>Salicaceae</taxon>
        <taxon>Saliceae</taxon>
        <taxon>Populus</taxon>
    </lineage>
</organism>
<comment type="caution">
    <text evidence="2">The sequence shown here is derived from an EMBL/GenBank/DDBJ whole genome shotgun (WGS) entry which is preliminary data.</text>
</comment>
<name>A0A8T2WC13_POPDE</name>
<protein>
    <submittedName>
        <fullName evidence="2">Uncharacterized protein</fullName>
    </submittedName>
</protein>
<feature type="region of interest" description="Disordered" evidence="1">
    <location>
        <begin position="41"/>
        <end position="63"/>
    </location>
</feature>
<reference evidence="2" key="1">
    <citation type="journal article" date="2021" name="J. Hered.">
        <title>Genome Assembly of Salicaceae Populus deltoides (Eastern Cottonwood) I-69 Based on Nanopore Sequencing and Hi-C Technologies.</title>
        <authorList>
            <person name="Bai S."/>
            <person name="Wu H."/>
            <person name="Zhang J."/>
            <person name="Pan Z."/>
            <person name="Zhao W."/>
            <person name="Li Z."/>
            <person name="Tong C."/>
        </authorList>
    </citation>
    <scope>NUCLEOTIDE SEQUENCE</scope>
    <source>
        <tissue evidence="2">Leaf</tissue>
    </source>
</reference>
<dbReference type="EMBL" id="JACEGQ020000160">
    <property type="protein sequence ID" value="KAH8479545.1"/>
    <property type="molecule type" value="Genomic_DNA"/>
</dbReference>
<dbReference type="Proteomes" id="UP000807159">
    <property type="component" value="Unassembled WGS sequence"/>
</dbReference>
<evidence type="ECO:0000313" key="3">
    <source>
        <dbReference type="Proteomes" id="UP000807159"/>
    </source>
</evidence>